<dbReference type="InterPro" id="IPR001387">
    <property type="entry name" value="Cro/C1-type_HTH"/>
</dbReference>
<evidence type="ECO:0000313" key="3">
    <source>
        <dbReference type="Proteomes" id="UP000622552"/>
    </source>
</evidence>
<dbReference type="Proteomes" id="UP000622552">
    <property type="component" value="Unassembled WGS sequence"/>
</dbReference>
<evidence type="ECO:0000259" key="1">
    <source>
        <dbReference type="PROSITE" id="PS50943"/>
    </source>
</evidence>
<proteinExistence type="predicted"/>
<dbReference type="Pfam" id="PF13560">
    <property type="entry name" value="HTH_31"/>
    <property type="match status" value="1"/>
</dbReference>
<dbReference type="EMBL" id="JADOUF010000001">
    <property type="protein sequence ID" value="MBG6141153.1"/>
    <property type="molecule type" value="Genomic_DNA"/>
</dbReference>
<keyword evidence="3" id="KW-1185">Reference proteome</keyword>
<organism evidence="2 3">
    <name type="scientific">Longispora fulva</name>
    <dbReference type="NCBI Taxonomy" id="619741"/>
    <lineage>
        <taxon>Bacteria</taxon>
        <taxon>Bacillati</taxon>
        <taxon>Actinomycetota</taxon>
        <taxon>Actinomycetes</taxon>
        <taxon>Micromonosporales</taxon>
        <taxon>Micromonosporaceae</taxon>
        <taxon>Longispora</taxon>
    </lineage>
</organism>
<comment type="caution">
    <text evidence="2">The sequence shown here is derived from an EMBL/GenBank/DDBJ whole genome shotgun (WGS) entry which is preliminary data.</text>
</comment>
<feature type="domain" description="HTH cro/C1-type" evidence="1">
    <location>
        <begin position="16"/>
        <end position="70"/>
    </location>
</feature>
<dbReference type="PROSITE" id="PS50943">
    <property type="entry name" value="HTH_CROC1"/>
    <property type="match status" value="1"/>
</dbReference>
<gene>
    <name evidence="2" type="ORF">IW245_007347</name>
</gene>
<dbReference type="CDD" id="cd00093">
    <property type="entry name" value="HTH_XRE"/>
    <property type="match status" value="1"/>
</dbReference>
<protein>
    <submittedName>
        <fullName evidence="2">Transcriptional regulator with XRE-family HTH domain</fullName>
    </submittedName>
</protein>
<name>A0A8J7GI95_9ACTN</name>
<evidence type="ECO:0000313" key="2">
    <source>
        <dbReference type="EMBL" id="MBG6141153.1"/>
    </source>
</evidence>
<dbReference type="InterPro" id="IPR010982">
    <property type="entry name" value="Lambda_DNA-bd_dom_sf"/>
</dbReference>
<dbReference type="RefSeq" id="WP_197007615.1">
    <property type="nucleotide sequence ID" value="NZ_BONS01000054.1"/>
</dbReference>
<sequence length="298" mass="33344">MTTSPLVRGRRLASELKELRTAAGLSSTELGSKLSKSRMTVSRLETAKERPNVADVREVLDALGVTGDRWHALIKMASDAAERGWWEAFSPHMGERQQTYANLESGALTICEYQGVVVPGLLQTPDYTRARTNWARIQGNHPPRYSSEKAIEARAFRQRMLDRPDGPRYEVVLEEVAVRRLAASPDVMSAQLRHVADTAEHDPRIRVLVLPVRVQIADNWLPSSSFSLYTYPDGDPDVAAVDTETADLIYTERDQVAPYAEIYRRMRDAALSESDSIAVLRDAADEVLTRDEKRAHGT</sequence>
<accession>A0A8J7GI95</accession>
<dbReference type="AlphaFoldDB" id="A0A8J7GI95"/>
<dbReference type="Gene3D" id="1.10.260.40">
    <property type="entry name" value="lambda repressor-like DNA-binding domains"/>
    <property type="match status" value="1"/>
</dbReference>
<dbReference type="SUPFAM" id="SSF47413">
    <property type="entry name" value="lambda repressor-like DNA-binding domains"/>
    <property type="match status" value="1"/>
</dbReference>
<dbReference type="Pfam" id="PF19054">
    <property type="entry name" value="DUF5753"/>
    <property type="match status" value="1"/>
</dbReference>
<dbReference type="InterPro" id="IPR043917">
    <property type="entry name" value="DUF5753"/>
</dbReference>
<dbReference type="SMART" id="SM00530">
    <property type="entry name" value="HTH_XRE"/>
    <property type="match status" value="1"/>
</dbReference>
<dbReference type="GO" id="GO:0003677">
    <property type="term" value="F:DNA binding"/>
    <property type="evidence" value="ECO:0007669"/>
    <property type="project" value="InterPro"/>
</dbReference>
<reference evidence="2" key="1">
    <citation type="submission" date="2020-11" db="EMBL/GenBank/DDBJ databases">
        <title>Sequencing the genomes of 1000 actinobacteria strains.</title>
        <authorList>
            <person name="Klenk H.-P."/>
        </authorList>
    </citation>
    <scope>NUCLEOTIDE SEQUENCE</scope>
    <source>
        <strain evidence="2">DSM 45356</strain>
    </source>
</reference>